<evidence type="ECO:0000256" key="4">
    <source>
        <dbReference type="ARBA" id="ARBA00022989"/>
    </source>
</evidence>
<feature type="transmembrane region" description="Helical" evidence="8">
    <location>
        <begin position="6"/>
        <end position="25"/>
    </location>
</feature>
<evidence type="ECO:0000256" key="2">
    <source>
        <dbReference type="ARBA" id="ARBA00022475"/>
    </source>
</evidence>
<comment type="subcellular location">
    <subcellularLocation>
        <location evidence="1">Cell membrane</location>
        <topology evidence="1">Multi-pass membrane protein</topology>
    </subcellularLocation>
    <subcellularLocation>
        <location evidence="7">Membrane</location>
        <topology evidence="7">Multi-pass membrane protein</topology>
    </subcellularLocation>
</comment>
<evidence type="ECO:0000313" key="10">
    <source>
        <dbReference type="EMBL" id="MDX8528229.1"/>
    </source>
</evidence>
<protein>
    <submittedName>
        <fullName evidence="10">Proton-conducting transporter membrane subunit</fullName>
    </submittedName>
</protein>
<sequence length="665" mass="68900">MMPVELLAAAAIVWVAAAFIALLGAGRILARALLVLGGLAAIVAALLSLPEGTASLTVPTSLGGGPILFRMTPDALWLMGFGLAPAVLAAALATPASKGEGGWLFGTAVSLLGALGVFGLQDGAAFLIAWEVMSFGGAMMILSERLSAAKGRSVLFMLALLEVGAVALLLAFLLLGIPGDSLSFDGFAHAGASFGGGWQALVGVLCLIGFGAKLGVLPFYEWFPAAYGSGSGASGAVLSSVVLNAAFFGLSRALIGWLPASTPAVGIVVVAAGTLSAVLAILYAFQQEDWRGLLSFSSAENASIAVATLGASVMFRADGQMQLAGLAWTVALLHLAGHSLAKGALFLAADAVFRSARSYDIAHTDLLRRSAWPFGLGALFAAMSLAAMPPQAGFVSEWYVFQTIFQGFHLSTLGDRLVLAIAGAGLALTAAVAFATFVKVLGIGLLGRTSRRVSAISGGTAAAVALLGLCVIALAAGLPAWLPALDRSAADMFGVHTPLAMHVGWVLVPGTGAPIAPDRSFAFISPSLLVIAMPILSLIPLAMLAATRRFPVRRAPVWYGGLTQDPERASTTGLTFSNALRTFYAFIYRPTLTTTRETNGQPYFIRRLVFTHDVAPIFGPYLFSPLVRFVRFLAGKISRIQSGHLNFYLALIGALLVVILALTLI</sequence>
<feature type="transmembrane region" description="Helical" evidence="8">
    <location>
        <begin position="101"/>
        <end position="118"/>
    </location>
</feature>
<evidence type="ECO:0000256" key="1">
    <source>
        <dbReference type="ARBA" id="ARBA00004651"/>
    </source>
</evidence>
<keyword evidence="11" id="KW-1185">Reference proteome</keyword>
<feature type="transmembrane region" description="Helical" evidence="8">
    <location>
        <begin position="197"/>
        <end position="220"/>
    </location>
</feature>
<dbReference type="RefSeq" id="WP_320236163.1">
    <property type="nucleotide sequence ID" value="NZ_JAVIJF010000024.1"/>
</dbReference>
<evidence type="ECO:0000256" key="3">
    <source>
        <dbReference type="ARBA" id="ARBA00022692"/>
    </source>
</evidence>
<dbReference type="PANTHER" id="PTHR42682:SF4">
    <property type="entry name" value="NADH-UBIQUINONE_PLASTOQUINONE"/>
    <property type="match status" value="1"/>
</dbReference>
<feature type="transmembrane region" description="Helical" evidence="8">
    <location>
        <begin position="264"/>
        <end position="285"/>
    </location>
</feature>
<keyword evidence="6 8" id="KW-0472">Membrane</keyword>
<feature type="transmembrane region" description="Helical" evidence="8">
    <location>
        <begin position="370"/>
        <end position="388"/>
    </location>
</feature>
<evidence type="ECO:0000259" key="9">
    <source>
        <dbReference type="Pfam" id="PF00361"/>
    </source>
</evidence>
<feature type="domain" description="NADH:quinone oxidoreductase/Mrp antiporter transmembrane" evidence="9">
    <location>
        <begin position="125"/>
        <end position="407"/>
    </location>
</feature>
<dbReference type="InterPro" id="IPR052175">
    <property type="entry name" value="ComplexI-like_HydComp"/>
</dbReference>
<feature type="transmembrane region" description="Helical" evidence="8">
    <location>
        <begin position="645"/>
        <end position="664"/>
    </location>
</feature>
<keyword evidence="4 8" id="KW-1133">Transmembrane helix</keyword>
<feature type="transmembrane region" description="Helical" evidence="8">
    <location>
        <begin position="75"/>
        <end position="94"/>
    </location>
</feature>
<dbReference type="Pfam" id="PF00361">
    <property type="entry name" value="Proton_antipo_M"/>
    <property type="match status" value="1"/>
</dbReference>
<feature type="transmembrane region" description="Helical" evidence="8">
    <location>
        <begin position="453"/>
        <end position="482"/>
    </location>
</feature>
<comment type="caution">
    <text evidence="10">The sequence shown here is derived from an EMBL/GenBank/DDBJ whole genome shotgun (WGS) entry which is preliminary data.</text>
</comment>
<gene>
    <name evidence="10" type="ORF">RFM68_27515</name>
</gene>
<name>A0ABU4ZS48_9HYPH</name>
<evidence type="ECO:0000256" key="7">
    <source>
        <dbReference type="RuleBase" id="RU000320"/>
    </source>
</evidence>
<dbReference type="Proteomes" id="UP001276840">
    <property type="component" value="Unassembled WGS sequence"/>
</dbReference>
<feature type="transmembrane region" description="Helical" evidence="8">
    <location>
        <begin position="417"/>
        <end position="441"/>
    </location>
</feature>
<feature type="transmembrane region" description="Helical" evidence="8">
    <location>
        <begin position="521"/>
        <end position="544"/>
    </location>
</feature>
<dbReference type="EMBL" id="JAVIJF010000024">
    <property type="protein sequence ID" value="MDX8528229.1"/>
    <property type="molecule type" value="Genomic_DNA"/>
</dbReference>
<evidence type="ECO:0000313" key="11">
    <source>
        <dbReference type="Proteomes" id="UP001276840"/>
    </source>
</evidence>
<reference evidence="10 11" key="1">
    <citation type="submission" date="2023-08" db="EMBL/GenBank/DDBJ databases">
        <title>Implementing the SeqCode for naming new Mesorhizobium species isolated from Vachellia karroo root nodules.</title>
        <authorList>
            <person name="Van Lill M."/>
        </authorList>
    </citation>
    <scope>NUCLEOTIDE SEQUENCE [LARGE SCALE GENOMIC DNA]</scope>
    <source>
        <strain evidence="10 11">MSK 1335</strain>
    </source>
</reference>
<organism evidence="10 11">
    <name type="scientific">Mesorhizobium montanum</name>
    <dbReference type="NCBI Taxonomy" id="3072323"/>
    <lineage>
        <taxon>Bacteria</taxon>
        <taxon>Pseudomonadati</taxon>
        <taxon>Pseudomonadota</taxon>
        <taxon>Alphaproteobacteria</taxon>
        <taxon>Hyphomicrobiales</taxon>
        <taxon>Phyllobacteriaceae</taxon>
        <taxon>Mesorhizobium</taxon>
    </lineage>
</organism>
<feature type="transmembrane region" description="Helical" evidence="8">
    <location>
        <begin position="32"/>
        <end position="49"/>
    </location>
</feature>
<keyword evidence="2" id="KW-1003">Cell membrane</keyword>
<dbReference type="InterPro" id="IPR003918">
    <property type="entry name" value="NADH_UbQ_OxRdtase"/>
</dbReference>
<keyword evidence="5" id="KW-0560">Oxidoreductase</keyword>
<feature type="transmembrane region" description="Helical" evidence="8">
    <location>
        <begin position="232"/>
        <end position="258"/>
    </location>
</feature>
<evidence type="ECO:0000256" key="5">
    <source>
        <dbReference type="ARBA" id="ARBA00023002"/>
    </source>
</evidence>
<evidence type="ECO:0000256" key="8">
    <source>
        <dbReference type="SAM" id="Phobius"/>
    </source>
</evidence>
<keyword evidence="3 7" id="KW-0812">Transmembrane</keyword>
<accession>A0ABU4ZS48</accession>
<dbReference type="PANTHER" id="PTHR42682">
    <property type="entry name" value="HYDROGENASE-4 COMPONENT F"/>
    <property type="match status" value="1"/>
</dbReference>
<evidence type="ECO:0000256" key="6">
    <source>
        <dbReference type="ARBA" id="ARBA00023136"/>
    </source>
</evidence>
<feature type="transmembrane region" description="Helical" evidence="8">
    <location>
        <begin position="154"/>
        <end position="177"/>
    </location>
</feature>
<feature type="transmembrane region" description="Helical" evidence="8">
    <location>
        <begin position="292"/>
        <end position="315"/>
    </location>
</feature>
<dbReference type="InterPro" id="IPR001750">
    <property type="entry name" value="ND/Mrp_TM"/>
</dbReference>
<proteinExistence type="predicted"/>
<feature type="transmembrane region" description="Helical" evidence="8">
    <location>
        <begin position="124"/>
        <end position="142"/>
    </location>
</feature>
<feature type="transmembrane region" description="Helical" evidence="8">
    <location>
        <begin position="327"/>
        <end position="349"/>
    </location>
</feature>
<dbReference type="PRINTS" id="PR01437">
    <property type="entry name" value="NUOXDRDTASE4"/>
</dbReference>